<evidence type="ECO:0000256" key="1">
    <source>
        <dbReference type="SAM" id="MobiDB-lite"/>
    </source>
</evidence>
<accession>A0A8H7Q5Z3</accession>
<dbReference type="EMBL" id="JAEPQZ010000001">
    <property type="protein sequence ID" value="KAG2186175.1"/>
    <property type="molecule type" value="Genomic_DNA"/>
</dbReference>
<feature type="compositionally biased region" description="Basic and acidic residues" evidence="1">
    <location>
        <begin position="459"/>
        <end position="476"/>
    </location>
</feature>
<feature type="transmembrane region" description="Helical" evidence="2">
    <location>
        <begin position="204"/>
        <end position="227"/>
    </location>
</feature>
<organism evidence="3 4">
    <name type="scientific">Mortierella isabellina</name>
    <name type="common">Filamentous fungus</name>
    <name type="synonym">Umbelopsis isabellina</name>
    <dbReference type="NCBI Taxonomy" id="91625"/>
    <lineage>
        <taxon>Eukaryota</taxon>
        <taxon>Fungi</taxon>
        <taxon>Fungi incertae sedis</taxon>
        <taxon>Mucoromycota</taxon>
        <taxon>Mucoromycotina</taxon>
        <taxon>Umbelopsidomycetes</taxon>
        <taxon>Umbelopsidales</taxon>
        <taxon>Umbelopsidaceae</taxon>
        <taxon>Umbelopsis</taxon>
    </lineage>
</organism>
<dbReference type="AlphaFoldDB" id="A0A8H7Q5Z3"/>
<keyword evidence="4" id="KW-1185">Reference proteome</keyword>
<keyword evidence="2" id="KW-0472">Membrane</keyword>
<feature type="region of interest" description="Disordered" evidence="1">
    <location>
        <begin position="448"/>
        <end position="476"/>
    </location>
</feature>
<reference evidence="3" key="1">
    <citation type="submission" date="2020-12" db="EMBL/GenBank/DDBJ databases">
        <title>Metabolic potential, ecology and presence of endohyphal bacteria is reflected in genomic diversity of Mucoromycotina.</title>
        <authorList>
            <person name="Muszewska A."/>
            <person name="Okrasinska A."/>
            <person name="Steczkiewicz K."/>
            <person name="Drgas O."/>
            <person name="Orlowska M."/>
            <person name="Perlinska-Lenart U."/>
            <person name="Aleksandrzak-Piekarczyk T."/>
            <person name="Szatraj K."/>
            <person name="Zielenkiewicz U."/>
            <person name="Pilsyk S."/>
            <person name="Malc E."/>
            <person name="Mieczkowski P."/>
            <person name="Kruszewska J.S."/>
            <person name="Biernat P."/>
            <person name="Pawlowska J."/>
        </authorList>
    </citation>
    <scope>NUCLEOTIDE SEQUENCE</scope>
    <source>
        <strain evidence="3">WA0000067209</strain>
    </source>
</reference>
<evidence type="ECO:0000256" key="2">
    <source>
        <dbReference type="SAM" id="Phobius"/>
    </source>
</evidence>
<protein>
    <submittedName>
        <fullName evidence="3">Uncharacterized protein</fullName>
    </submittedName>
</protein>
<keyword evidence="2" id="KW-1133">Transmembrane helix</keyword>
<feature type="transmembrane region" description="Helical" evidence="2">
    <location>
        <begin position="239"/>
        <end position="259"/>
    </location>
</feature>
<evidence type="ECO:0000313" key="3">
    <source>
        <dbReference type="EMBL" id="KAG2186175.1"/>
    </source>
</evidence>
<dbReference type="Proteomes" id="UP000654370">
    <property type="component" value="Unassembled WGS sequence"/>
</dbReference>
<dbReference type="SUPFAM" id="SSF51735">
    <property type="entry name" value="NAD(P)-binding Rossmann-fold domains"/>
    <property type="match status" value="1"/>
</dbReference>
<dbReference type="Gene3D" id="3.40.50.720">
    <property type="entry name" value="NAD(P)-binding Rossmann-like Domain"/>
    <property type="match status" value="1"/>
</dbReference>
<sequence length="476" mass="53825">MSFAPPELEIYEAVKKAYDKKQSVKNIPVYRTSKAEVELALWKFRDEKKPLFAITTILPSYVFGTILPPPKNQQAVEASSTSMFMANYLFARAHILAVENASKADGERYITSARAFTYQKVVNILRRVYPERQDIIAVGKLGPYISSATKLDDGKVTRELRLTCVDLEQTIIETIESVKHLANWHHDNMLRLGSLYSYFPQIPLIVSGVINLIFGLIGIYGFMVVSISRVLGLRTLSHVAWVGIIMILSDTFADLIVFINDQSNYLSTCVDNAAKTFEEELTHAFQGSNVTLDQTADFYNCSRLWADEVKLSILVLILMIVVYIYWGFIVWSFSQKRRILLQQAMVMQAAAMENGAPPPGPIPAELVDLPPRKSSREYEDNVVVLENKKPRTRREIFSKSPVDDPYGFKIGDKGQVLGLDKMNHSYLWTSDGRPASALSAKTMYSHRSESSRRSLVNHNDNDNISERSEDSRIDLC</sequence>
<feature type="transmembrane region" description="Helical" evidence="2">
    <location>
        <begin position="313"/>
        <end position="333"/>
    </location>
</feature>
<gene>
    <name evidence="3" type="ORF">INT43_002613</name>
</gene>
<comment type="caution">
    <text evidence="3">The sequence shown here is derived from an EMBL/GenBank/DDBJ whole genome shotgun (WGS) entry which is preliminary data.</text>
</comment>
<dbReference type="InterPro" id="IPR036291">
    <property type="entry name" value="NAD(P)-bd_dom_sf"/>
</dbReference>
<proteinExistence type="predicted"/>
<dbReference type="OrthoDB" id="2385978at2759"/>
<evidence type="ECO:0000313" key="4">
    <source>
        <dbReference type="Proteomes" id="UP000654370"/>
    </source>
</evidence>
<name>A0A8H7Q5Z3_MORIS</name>
<keyword evidence="2" id="KW-0812">Transmembrane</keyword>